<evidence type="ECO:0000256" key="5">
    <source>
        <dbReference type="ARBA" id="ARBA00022475"/>
    </source>
</evidence>
<dbReference type="GO" id="GO:0006935">
    <property type="term" value="P:chemotaxis"/>
    <property type="evidence" value="ECO:0007669"/>
    <property type="project" value="UniProtKB-KW"/>
</dbReference>
<evidence type="ECO:0000256" key="1">
    <source>
        <dbReference type="ARBA" id="ARBA00004413"/>
    </source>
</evidence>
<keyword evidence="5" id="KW-1003">Cell membrane</keyword>
<keyword evidence="12" id="KW-0966">Cell projection</keyword>
<keyword evidence="4" id="KW-0813">Transport</keyword>
<keyword evidence="6" id="KW-0145">Chemotaxis</keyword>
<evidence type="ECO:0000313" key="13">
    <source>
        <dbReference type="Proteomes" id="UP000321525"/>
    </source>
</evidence>
<dbReference type="GO" id="GO:0015031">
    <property type="term" value="P:protein transport"/>
    <property type="evidence" value="ECO:0007669"/>
    <property type="project" value="UniProtKB-KW"/>
</dbReference>
<accession>A0A5C6QJ69</accession>
<dbReference type="OrthoDB" id="7063004at2"/>
<dbReference type="GO" id="GO:0071973">
    <property type="term" value="P:bacterial-type flagellum-dependent cell motility"/>
    <property type="evidence" value="ECO:0007669"/>
    <property type="project" value="InterPro"/>
</dbReference>
<protein>
    <recommendedName>
        <fullName evidence="3">Flagellar FliJ protein</fullName>
    </recommendedName>
</protein>
<gene>
    <name evidence="12" type="primary">fliJ</name>
    <name evidence="11" type="ORF">ESZ26_07495</name>
    <name evidence="12" type="ORF">ESZ27_06255</name>
</gene>
<keyword evidence="13" id="KW-1185">Reference proteome</keyword>
<dbReference type="Proteomes" id="UP000321917">
    <property type="component" value="Unassembled WGS sequence"/>
</dbReference>
<dbReference type="PANTHER" id="PTHR38786:SF1">
    <property type="entry name" value="FLAGELLAR FLIJ PROTEIN"/>
    <property type="match status" value="1"/>
</dbReference>
<dbReference type="RefSeq" id="WP_146799122.1">
    <property type="nucleotide sequence ID" value="NZ_VOLP01000009.1"/>
</dbReference>
<dbReference type="PANTHER" id="PTHR38786">
    <property type="entry name" value="FLAGELLAR FLIJ PROTEIN"/>
    <property type="match status" value="1"/>
</dbReference>
<keyword evidence="12" id="KW-0282">Flagellum</keyword>
<organism evidence="12 14">
    <name type="scientific">Colwellia hornerae</name>
    <dbReference type="NCBI Taxonomy" id="89402"/>
    <lineage>
        <taxon>Bacteria</taxon>
        <taxon>Pseudomonadati</taxon>
        <taxon>Pseudomonadota</taxon>
        <taxon>Gammaproteobacteria</taxon>
        <taxon>Alteromonadales</taxon>
        <taxon>Colwelliaceae</taxon>
        <taxon>Colwellia</taxon>
    </lineage>
</organism>
<reference evidence="12 14" key="1">
    <citation type="submission" date="2019-07" db="EMBL/GenBank/DDBJ databases">
        <title>Genomes of sea-ice associated Colwellia species.</title>
        <authorList>
            <person name="Bowman J.P."/>
        </authorList>
    </citation>
    <scope>NUCLEOTIDE SEQUENCE [LARGE SCALE GENOMIC DNA]</scope>
    <source>
        <strain evidence="11 13">ACAM 607</strain>
        <strain evidence="12 14">IC036</strain>
    </source>
</reference>
<keyword evidence="9" id="KW-0472">Membrane</keyword>
<keyword evidence="8" id="KW-0653">Protein transport</keyword>
<dbReference type="GO" id="GO:0005886">
    <property type="term" value="C:plasma membrane"/>
    <property type="evidence" value="ECO:0007669"/>
    <property type="project" value="UniProtKB-SubCell"/>
</dbReference>
<comment type="caution">
    <text evidence="12">The sequence shown here is derived from an EMBL/GenBank/DDBJ whole genome shotgun (WGS) entry which is preliminary data.</text>
</comment>
<evidence type="ECO:0000256" key="8">
    <source>
        <dbReference type="ARBA" id="ARBA00022927"/>
    </source>
</evidence>
<dbReference type="InterPro" id="IPR053716">
    <property type="entry name" value="Flag_assembly_chemotaxis_eff"/>
</dbReference>
<comment type="similarity">
    <text evidence="2">Belongs to the FliJ family.</text>
</comment>
<name>A0A5C6QJ69_9GAMM</name>
<evidence type="ECO:0000313" key="12">
    <source>
        <dbReference type="EMBL" id="TWX69226.1"/>
    </source>
</evidence>
<dbReference type="InterPro" id="IPR052570">
    <property type="entry name" value="FliJ"/>
</dbReference>
<evidence type="ECO:0000256" key="6">
    <source>
        <dbReference type="ARBA" id="ARBA00022500"/>
    </source>
</evidence>
<dbReference type="AlphaFoldDB" id="A0A5C6QJ69"/>
<evidence type="ECO:0000313" key="11">
    <source>
        <dbReference type="EMBL" id="TWX60896.1"/>
    </source>
</evidence>
<keyword evidence="10" id="KW-1006">Bacterial flagellum protein export</keyword>
<proteinExistence type="inferred from homology"/>
<dbReference type="GO" id="GO:0009288">
    <property type="term" value="C:bacterial-type flagellum"/>
    <property type="evidence" value="ECO:0007669"/>
    <property type="project" value="InterPro"/>
</dbReference>
<dbReference type="InterPro" id="IPR012823">
    <property type="entry name" value="Flagell_FliJ"/>
</dbReference>
<dbReference type="Pfam" id="PF02050">
    <property type="entry name" value="FliJ"/>
    <property type="match status" value="1"/>
</dbReference>
<dbReference type="Gene3D" id="1.10.287.1700">
    <property type="match status" value="1"/>
</dbReference>
<dbReference type="NCBIfam" id="TIGR02473">
    <property type="entry name" value="flagell_FliJ"/>
    <property type="match status" value="1"/>
</dbReference>
<evidence type="ECO:0000313" key="14">
    <source>
        <dbReference type="Proteomes" id="UP000321917"/>
    </source>
</evidence>
<evidence type="ECO:0000256" key="3">
    <source>
        <dbReference type="ARBA" id="ARBA00020392"/>
    </source>
</evidence>
<evidence type="ECO:0000256" key="9">
    <source>
        <dbReference type="ARBA" id="ARBA00023136"/>
    </source>
</evidence>
<dbReference type="EMBL" id="VOLQ01000008">
    <property type="protein sequence ID" value="TWX69226.1"/>
    <property type="molecule type" value="Genomic_DNA"/>
</dbReference>
<evidence type="ECO:0000256" key="7">
    <source>
        <dbReference type="ARBA" id="ARBA00022795"/>
    </source>
</evidence>
<evidence type="ECO:0000256" key="10">
    <source>
        <dbReference type="ARBA" id="ARBA00023225"/>
    </source>
</evidence>
<comment type="subcellular location">
    <subcellularLocation>
        <location evidence="1">Cell membrane</location>
        <topology evidence="1">Peripheral membrane protein</topology>
        <orientation evidence="1">Cytoplasmic side</orientation>
    </subcellularLocation>
</comment>
<sequence length="148" mass="17219">MPLKQLNTLHRYEQDKEKKAAQALQTAEFEYQQNIERLKSVSDYRLEYMKRLNARSMVGIDSATFSHFHAFIAKLDNAAGQVDIAIMQSKAMVEKSKQLWLAQRQKIQAVELLLDKKTQALTIIANKQEQKMFDEIATQQFVRRKMLG</sequence>
<keyword evidence="7" id="KW-1005">Bacterial flagellum biogenesis</keyword>
<dbReference type="GO" id="GO:0044781">
    <property type="term" value="P:bacterial-type flagellum organization"/>
    <property type="evidence" value="ECO:0007669"/>
    <property type="project" value="UniProtKB-KW"/>
</dbReference>
<evidence type="ECO:0000256" key="4">
    <source>
        <dbReference type="ARBA" id="ARBA00022448"/>
    </source>
</evidence>
<evidence type="ECO:0000256" key="2">
    <source>
        <dbReference type="ARBA" id="ARBA00010004"/>
    </source>
</evidence>
<dbReference type="Proteomes" id="UP000321525">
    <property type="component" value="Unassembled WGS sequence"/>
</dbReference>
<keyword evidence="12" id="KW-0969">Cilium</keyword>
<dbReference type="EMBL" id="VOLR01000008">
    <property type="protein sequence ID" value="TWX60896.1"/>
    <property type="molecule type" value="Genomic_DNA"/>
</dbReference>